<dbReference type="AlphaFoldDB" id="A0A3S1D3K1"/>
<dbReference type="InterPro" id="IPR009057">
    <property type="entry name" value="Homeodomain-like_sf"/>
</dbReference>
<keyword evidence="5" id="KW-1185">Reference proteome</keyword>
<dbReference type="PROSITE" id="PS50977">
    <property type="entry name" value="HTH_TETR_2"/>
    <property type="match status" value="1"/>
</dbReference>
<keyword evidence="1 2" id="KW-0238">DNA-binding</keyword>
<dbReference type="InterPro" id="IPR001647">
    <property type="entry name" value="HTH_TetR"/>
</dbReference>
<dbReference type="Gene3D" id="1.10.357.10">
    <property type="entry name" value="Tetracycline Repressor, domain 2"/>
    <property type="match status" value="1"/>
</dbReference>
<dbReference type="Proteomes" id="UP000272464">
    <property type="component" value="Unassembled WGS sequence"/>
</dbReference>
<feature type="domain" description="HTH tetR-type" evidence="3">
    <location>
        <begin position="14"/>
        <end position="73"/>
    </location>
</feature>
<evidence type="ECO:0000256" key="2">
    <source>
        <dbReference type="PROSITE-ProRule" id="PRU00335"/>
    </source>
</evidence>
<dbReference type="PRINTS" id="PR00455">
    <property type="entry name" value="HTHTETR"/>
</dbReference>
<dbReference type="GO" id="GO:0003677">
    <property type="term" value="F:DNA binding"/>
    <property type="evidence" value="ECO:0007669"/>
    <property type="project" value="UniProtKB-UniRule"/>
</dbReference>
<dbReference type="OrthoDB" id="2720430at2"/>
<reference evidence="4 5" key="1">
    <citation type="submission" date="2018-12" db="EMBL/GenBank/DDBJ databases">
        <authorList>
            <person name="Sun L."/>
            <person name="Chen Z."/>
        </authorList>
    </citation>
    <scope>NUCLEOTIDE SEQUENCE [LARGE SCALE GENOMIC DNA]</scope>
    <source>
        <strain evidence="4 5">3-5-3</strain>
    </source>
</reference>
<evidence type="ECO:0000313" key="5">
    <source>
        <dbReference type="Proteomes" id="UP000272464"/>
    </source>
</evidence>
<proteinExistence type="predicted"/>
<gene>
    <name evidence="4" type="ORF">EJP77_04400</name>
</gene>
<dbReference type="SUPFAM" id="SSF46689">
    <property type="entry name" value="Homeodomain-like"/>
    <property type="match status" value="1"/>
</dbReference>
<dbReference type="RefSeq" id="WP_127197931.1">
    <property type="nucleotide sequence ID" value="NZ_RZNX01000001.1"/>
</dbReference>
<name>A0A3S1D3K1_9BACL</name>
<accession>A0A3S1D3K1</accession>
<evidence type="ECO:0000256" key="1">
    <source>
        <dbReference type="ARBA" id="ARBA00023125"/>
    </source>
</evidence>
<sequence length="190" mass="21273">MTPRTKEQNEAIRTRRIGQILRAAAETYVLKGINMEMRDIAAAADLGYGTVYHYYKNKYDLLSDLLNMALDEAEKMGLNYLSQGSSVKAYGIALLGRWRKDPSLFVLYKLACEHFRELPEPEAAVFRERFRQGVITPLAEALGTITKDPRSDESAFLIIAGLVGCAGLSVYRRSADMNEQEIAILLLGSF</sequence>
<dbReference type="EMBL" id="RZNX01000001">
    <property type="protein sequence ID" value="RUT36236.1"/>
    <property type="molecule type" value="Genomic_DNA"/>
</dbReference>
<evidence type="ECO:0000313" key="4">
    <source>
        <dbReference type="EMBL" id="RUT36236.1"/>
    </source>
</evidence>
<protein>
    <submittedName>
        <fullName evidence="4">TetR/AcrR family transcriptional regulator</fullName>
    </submittedName>
</protein>
<dbReference type="Pfam" id="PF00440">
    <property type="entry name" value="TetR_N"/>
    <property type="match status" value="1"/>
</dbReference>
<evidence type="ECO:0000259" key="3">
    <source>
        <dbReference type="PROSITE" id="PS50977"/>
    </source>
</evidence>
<feature type="DNA-binding region" description="H-T-H motif" evidence="2">
    <location>
        <begin position="36"/>
        <end position="55"/>
    </location>
</feature>
<organism evidence="4 5">
    <name type="scientific">Paenibacillus zeisoli</name>
    <dbReference type="NCBI Taxonomy" id="2496267"/>
    <lineage>
        <taxon>Bacteria</taxon>
        <taxon>Bacillati</taxon>
        <taxon>Bacillota</taxon>
        <taxon>Bacilli</taxon>
        <taxon>Bacillales</taxon>
        <taxon>Paenibacillaceae</taxon>
        <taxon>Paenibacillus</taxon>
    </lineage>
</organism>
<comment type="caution">
    <text evidence="4">The sequence shown here is derived from an EMBL/GenBank/DDBJ whole genome shotgun (WGS) entry which is preliminary data.</text>
</comment>